<dbReference type="EMBL" id="VSRR010007715">
    <property type="protein sequence ID" value="MPC47399.1"/>
    <property type="molecule type" value="Genomic_DNA"/>
</dbReference>
<keyword evidence="3" id="KW-1185">Reference proteome</keyword>
<reference evidence="2 3" key="1">
    <citation type="submission" date="2019-05" db="EMBL/GenBank/DDBJ databases">
        <title>Another draft genome of Portunus trituberculatus and its Hox gene families provides insights of decapod evolution.</title>
        <authorList>
            <person name="Jeong J.-H."/>
            <person name="Song I."/>
            <person name="Kim S."/>
            <person name="Choi T."/>
            <person name="Kim D."/>
            <person name="Ryu S."/>
            <person name="Kim W."/>
        </authorList>
    </citation>
    <scope>NUCLEOTIDE SEQUENCE [LARGE SCALE GENOMIC DNA]</scope>
    <source>
        <tissue evidence="2">Muscle</tissue>
    </source>
</reference>
<accession>A0A5B7FQ52</accession>
<evidence type="ECO:0000313" key="2">
    <source>
        <dbReference type="EMBL" id="MPC47399.1"/>
    </source>
</evidence>
<dbReference type="AlphaFoldDB" id="A0A5B7FQ52"/>
<comment type="caution">
    <text evidence="2">The sequence shown here is derived from an EMBL/GenBank/DDBJ whole genome shotgun (WGS) entry which is preliminary data.</text>
</comment>
<feature type="region of interest" description="Disordered" evidence="1">
    <location>
        <begin position="57"/>
        <end position="82"/>
    </location>
</feature>
<organism evidence="2 3">
    <name type="scientific">Portunus trituberculatus</name>
    <name type="common">Swimming crab</name>
    <name type="synonym">Neptunus trituberculatus</name>
    <dbReference type="NCBI Taxonomy" id="210409"/>
    <lineage>
        <taxon>Eukaryota</taxon>
        <taxon>Metazoa</taxon>
        <taxon>Ecdysozoa</taxon>
        <taxon>Arthropoda</taxon>
        <taxon>Crustacea</taxon>
        <taxon>Multicrustacea</taxon>
        <taxon>Malacostraca</taxon>
        <taxon>Eumalacostraca</taxon>
        <taxon>Eucarida</taxon>
        <taxon>Decapoda</taxon>
        <taxon>Pleocyemata</taxon>
        <taxon>Brachyura</taxon>
        <taxon>Eubrachyura</taxon>
        <taxon>Portunoidea</taxon>
        <taxon>Portunidae</taxon>
        <taxon>Portuninae</taxon>
        <taxon>Portunus</taxon>
    </lineage>
</organism>
<proteinExistence type="predicted"/>
<protein>
    <submittedName>
        <fullName evidence="2">Uncharacterized protein</fullName>
    </submittedName>
</protein>
<gene>
    <name evidence="2" type="ORF">E2C01_041144</name>
</gene>
<evidence type="ECO:0000313" key="3">
    <source>
        <dbReference type="Proteomes" id="UP000324222"/>
    </source>
</evidence>
<evidence type="ECO:0000256" key="1">
    <source>
        <dbReference type="SAM" id="MobiDB-lite"/>
    </source>
</evidence>
<dbReference type="Proteomes" id="UP000324222">
    <property type="component" value="Unassembled WGS sequence"/>
</dbReference>
<sequence length="82" mass="8949">MKEVRPRSLFSRDPAADEQACQVWPQEGRHCSMASRLLSRYKFMKWRQCGGVAAEGHLATAPTDGPATGVGSPCSGRRTLSN</sequence>
<name>A0A5B7FQ52_PORTR</name>